<dbReference type="AlphaFoldDB" id="A0A1M6LK06"/>
<sequence>MNWENQKGLSLVEVMVSIGILLLAVTFFSNVIISGIKTANLNKGRLELISITSSVVEEIKGNKVHWKSEGLEKWLKGQGWIDEGNGQYTKSLTKDNKEYHITITLEEIIDDGLLQITVITDSDGLTPMEIITRIRR</sequence>
<protein>
    <submittedName>
        <fullName evidence="2">Prepilin-type N-terminal cleavage/methylation domain-containing protein</fullName>
    </submittedName>
</protein>
<keyword evidence="3" id="KW-1185">Reference proteome</keyword>
<organism evidence="2 3">
    <name type="scientific">Anaerobranca californiensis DSM 14826</name>
    <dbReference type="NCBI Taxonomy" id="1120989"/>
    <lineage>
        <taxon>Bacteria</taxon>
        <taxon>Bacillati</taxon>
        <taxon>Bacillota</taxon>
        <taxon>Clostridia</taxon>
        <taxon>Eubacteriales</taxon>
        <taxon>Proteinivoracaceae</taxon>
        <taxon>Anaerobranca</taxon>
    </lineage>
</organism>
<evidence type="ECO:0000313" key="2">
    <source>
        <dbReference type="EMBL" id="SHJ71513.1"/>
    </source>
</evidence>
<keyword evidence="1" id="KW-1133">Transmembrane helix</keyword>
<keyword evidence="1" id="KW-0472">Membrane</keyword>
<dbReference type="Pfam" id="PF07963">
    <property type="entry name" value="N_methyl"/>
    <property type="match status" value="1"/>
</dbReference>
<dbReference type="InterPro" id="IPR012902">
    <property type="entry name" value="N_methyl_site"/>
</dbReference>
<feature type="transmembrane region" description="Helical" evidence="1">
    <location>
        <begin position="12"/>
        <end position="33"/>
    </location>
</feature>
<dbReference type="NCBIfam" id="TIGR02532">
    <property type="entry name" value="IV_pilin_GFxxxE"/>
    <property type="match status" value="1"/>
</dbReference>
<accession>A0A1M6LK06</accession>
<evidence type="ECO:0000256" key="1">
    <source>
        <dbReference type="SAM" id="Phobius"/>
    </source>
</evidence>
<dbReference type="STRING" id="1120989.SAMN02745227_00540"/>
<dbReference type="Proteomes" id="UP000243547">
    <property type="component" value="Unassembled WGS sequence"/>
</dbReference>
<reference evidence="3" key="1">
    <citation type="submission" date="2016-11" db="EMBL/GenBank/DDBJ databases">
        <authorList>
            <person name="Varghese N."/>
            <person name="Submissions S."/>
        </authorList>
    </citation>
    <scope>NUCLEOTIDE SEQUENCE [LARGE SCALE GENOMIC DNA]</scope>
    <source>
        <strain evidence="3">DSM 14826</strain>
    </source>
</reference>
<dbReference type="RefSeq" id="WP_072906072.1">
    <property type="nucleotide sequence ID" value="NZ_FRAI01000005.1"/>
</dbReference>
<keyword evidence="1" id="KW-0812">Transmembrane</keyword>
<gene>
    <name evidence="2" type="ORF">SAMN02745227_00540</name>
</gene>
<dbReference type="OrthoDB" id="9843395at2"/>
<dbReference type="EMBL" id="FRAI01000005">
    <property type="protein sequence ID" value="SHJ71513.1"/>
    <property type="molecule type" value="Genomic_DNA"/>
</dbReference>
<evidence type="ECO:0000313" key="3">
    <source>
        <dbReference type="Proteomes" id="UP000243547"/>
    </source>
</evidence>
<proteinExistence type="predicted"/>
<name>A0A1M6LK06_9FIRM</name>